<protein>
    <recommendedName>
        <fullName evidence="1">HipA-like kinase domain-containing protein</fullName>
    </recommendedName>
</protein>
<dbReference type="AlphaFoldDB" id="A1ZSU2"/>
<evidence type="ECO:0000313" key="2">
    <source>
        <dbReference type="EMBL" id="EAY26506.1"/>
    </source>
</evidence>
<reference evidence="2 3" key="1">
    <citation type="submission" date="2007-01" db="EMBL/GenBank/DDBJ databases">
        <authorList>
            <person name="Haygood M."/>
            <person name="Podell S."/>
            <person name="Anderson C."/>
            <person name="Hopkinson B."/>
            <person name="Roe K."/>
            <person name="Barbeau K."/>
            <person name="Gaasterland T."/>
            <person name="Ferriera S."/>
            <person name="Johnson J."/>
            <person name="Kravitz S."/>
            <person name="Beeson K."/>
            <person name="Sutton G."/>
            <person name="Rogers Y.-H."/>
            <person name="Friedman R."/>
            <person name="Frazier M."/>
            <person name="Venter J.C."/>
        </authorList>
    </citation>
    <scope>NUCLEOTIDE SEQUENCE [LARGE SCALE GENOMIC DNA]</scope>
    <source>
        <strain evidence="2 3">ATCC 23134</strain>
    </source>
</reference>
<dbReference type="eggNOG" id="ENOG5032THD">
    <property type="taxonomic scope" value="Bacteria"/>
</dbReference>
<feature type="domain" description="HipA-like kinase" evidence="1">
    <location>
        <begin position="16"/>
        <end position="203"/>
    </location>
</feature>
<dbReference type="EMBL" id="AAWS01000033">
    <property type="protein sequence ID" value="EAY26506.1"/>
    <property type="molecule type" value="Genomic_DNA"/>
</dbReference>
<dbReference type="InterPro" id="IPR046748">
    <property type="entry name" value="HipA_2"/>
</dbReference>
<dbReference type="InterPro" id="IPR011009">
    <property type="entry name" value="Kinase-like_dom_sf"/>
</dbReference>
<gene>
    <name evidence="2" type="ORF">M23134_01676</name>
</gene>
<sequence>MLPVYEAITVHKIIEKGGSTKPWLVEVLVKDQPKAYVVKMFTEKHVDQVAPVANEVYANVLAKQFDLPCPKAAFIHFSDNFKFWLTKEQQEVLDTKDQRIKFGSEYIEGNTPYNRDSVLPIYELEADEIANIYAFDMLIANWDRRIAKPNILLTETNFYLIDHELGFQYTEAHIEHFRAKKLMNRYGDHIFYPMLNQGSIQEYYFTIFEEYLRYLPVNILDSYANQLLKYKHPIGNYQLIKRFLGIIKAQPSQFIDILRSTLS</sequence>
<evidence type="ECO:0000259" key="1">
    <source>
        <dbReference type="Pfam" id="PF20613"/>
    </source>
</evidence>
<dbReference type="OrthoDB" id="1339734at2"/>
<accession>A1ZSU2</accession>
<proteinExistence type="predicted"/>
<organism evidence="2 3">
    <name type="scientific">Microscilla marina ATCC 23134</name>
    <dbReference type="NCBI Taxonomy" id="313606"/>
    <lineage>
        <taxon>Bacteria</taxon>
        <taxon>Pseudomonadati</taxon>
        <taxon>Bacteroidota</taxon>
        <taxon>Cytophagia</taxon>
        <taxon>Cytophagales</taxon>
        <taxon>Microscillaceae</taxon>
        <taxon>Microscilla</taxon>
    </lineage>
</organism>
<evidence type="ECO:0000313" key="3">
    <source>
        <dbReference type="Proteomes" id="UP000004095"/>
    </source>
</evidence>
<dbReference type="SUPFAM" id="SSF56112">
    <property type="entry name" value="Protein kinase-like (PK-like)"/>
    <property type="match status" value="1"/>
</dbReference>
<comment type="caution">
    <text evidence="2">The sequence shown here is derived from an EMBL/GenBank/DDBJ whole genome shotgun (WGS) entry which is preliminary data.</text>
</comment>
<dbReference type="Pfam" id="PF20613">
    <property type="entry name" value="HipA_2"/>
    <property type="match status" value="1"/>
</dbReference>
<keyword evidence="3" id="KW-1185">Reference proteome</keyword>
<dbReference type="RefSeq" id="WP_002700736.1">
    <property type="nucleotide sequence ID" value="NZ_AAWS01000033.1"/>
</dbReference>
<name>A1ZSU2_MICM2</name>
<dbReference type="Proteomes" id="UP000004095">
    <property type="component" value="Unassembled WGS sequence"/>
</dbReference>